<organism evidence="1">
    <name type="scientific">Arion vulgaris</name>
    <dbReference type="NCBI Taxonomy" id="1028688"/>
    <lineage>
        <taxon>Eukaryota</taxon>
        <taxon>Metazoa</taxon>
        <taxon>Spiralia</taxon>
        <taxon>Lophotrochozoa</taxon>
        <taxon>Mollusca</taxon>
        <taxon>Gastropoda</taxon>
        <taxon>Heterobranchia</taxon>
        <taxon>Euthyneura</taxon>
        <taxon>Panpulmonata</taxon>
        <taxon>Eupulmonata</taxon>
        <taxon>Stylommatophora</taxon>
        <taxon>Helicina</taxon>
        <taxon>Arionoidea</taxon>
        <taxon>Arionidae</taxon>
        <taxon>Arion</taxon>
    </lineage>
</organism>
<proteinExistence type="predicted"/>
<dbReference type="GO" id="GO:0030681">
    <property type="term" value="C:multimeric ribonuclease P complex"/>
    <property type="evidence" value="ECO:0007669"/>
    <property type="project" value="TreeGrafter"/>
</dbReference>
<accession>A0A0B6ZX19</accession>
<dbReference type="GO" id="GO:0000447">
    <property type="term" value="P:endonucleolytic cleavage in ITS1 to separate SSU-rRNA from 5.8S rRNA and LSU-rRNA from tricistronic rRNA transcript (SSU-rRNA, 5.8S rRNA, LSU-rRNA)"/>
    <property type="evidence" value="ECO:0007669"/>
    <property type="project" value="TreeGrafter"/>
</dbReference>
<name>A0A0B6ZX19_9EUPU</name>
<sequence length="170" mass="19346">TIMAAPMINSCFHFHSGSLDEPKSKESSIVLSRYFNHALTVILPGVSVIPKSVLKCFSDQLAYKVHKLPLYRLVETPFIEAFVRRGAIHILSSNTKLDTDDCVVVTPSGWLILHLTKDTYEEFGLEARRQTHLEKKSDSFVVKINLLADHFRPGKKGYNRVLYCLKNRLN</sequence>
<protein>
    <submittedName>
        <fullName evidence="1">Uncharacterized protein</fullName>
    </submittedName>
</protein>
<evidence type="ECO:0000313" key="1">
    <source>
        <dbReference type="EMBL" id="CEK73154.1"/>
    </source>
</evidence>
<gene>
    <name evidence="1" type="primary">ORF85540</name>
</gene>
<dbReference type="GO" id="GO:0004526">
    <property type="term" value="F:ribonuclease P activity"/>
    <property type="evidence" value="ECO:0007669"/>
    <property type="project" value="TreeGrafter"/>
</dbReference>
<dbReference type="GO" id="GO:0000172">
    <property type="term" value="C:ribonuclease MRP complex"/>
    <property type="evidence" value="ECO:0007669"/>
    <property type="project" value="TreeGrafter"/>
</dbReference>
<dbReference type="EMBL" id="HACG01026289">
    <property type="protein sequence ID" value="CEK73154.1"/>
    <property type="molecule type" value="Transcribed_RNA"/>
</dbReference>
<reference evidence="1" key="1">
    <citation type="submission" date="2014-12" db="EMBL/GenBank/DDBJ databases">
        <title>Insight into the proteome of Arion vulgaris.</title>
        <authorList>
            <person name="Aradska J."/>
            <person name="Bulat T."/>
            <person name="Smidak R."/>
            <person name="Sarate P."/>
            <person name="Gangsoo J."/>
            <person name="Sialana F."/>
            <person name="Bilban M."/>
            <person name="Lubec G."/>
        </authorList>
    </citation>
    <scope>NUCLEOTIDE SEQUENCE</scope>
    <source>
        <tissue evidence="1">Skin</tissue>
    </source>
</reference>
<dbReference type="InterPro" id="IPR013893">
    <property type="entry name" value="RNase_P_Rpp40"/>
</dbReference>
<dbReference type="GO" id="GO:0001682">
    <property type="term" value="P:tRNA 5'-leader removal"/>
    <property type="evidence" value="ECO:0007669"/>
    <property type="project" value="InterPro"/>
</dbReference>
<dbReference type="GO" id="GO:0000171">
    <property type="term" value="F:ribonuclease MRP activity"/>
    <property type="evidence" value="ECO:0007669"/>
    <property type="project" value="TreeGrafter"/>
</dbReference>
<dbReference type="PANTHER" id="PTHR15396">
    <property type="entry name" value="RIBONUCLEASE P PROTEIN SUBUNIT P40"/>
    <property type="match status" value="1"/>
</dbReference>
<feature type="non-terminal residue" evidence="1">
    <location>
        <position position="1"/>
    </location>
</feature>
<dbReference type="PANTHER" id="PTHR15396:SF1">
    <property type="entry name" value="RIBONUCLEASE P PROTEIN SUBUNIT P40"/>
    <property type="match status" value="1"/>
</dbReference>
<dbReference type="Pfam" id="PF08584">
    <property type="entry name" value="Ribonuc_P_40"/>
    <property type="match status" value="1"/>
</dbReference>
<dbReference type="AlphaFoldDB" id="A0A0B6ZX19"/>